<dbReference type="InterPro" id="IPR003786">
    <property type="entry name" value="FdhD"/>
</dbReference>
<dbReference type="PIRSF" id="PIRSF015626">
    <property type="entry name" value="FdhD"/>
    <property type="match status" value="1"/>
</dbReference>
<dbReference type="GO" id="GO:0005737">
    <property type="term" value="C:cytoplasm"/>
    <property type="evidence" value="ECO:0007669"/>
    <property type="project" value="UniProtKB-SubCell"/>
</dbReference>
<reference evidence="4 5" key="1">
    <citation type="journal article" date="2017" name="Nat. Commun.">
        <title>In situ click chemistry generation of cyclooxygenase-2 inhibitors.</title>
        <authorList>
            <person name="Bhardwaj A."/>
            <person name="Kaur J."/>
            <person name="Wuest M."/>
            <person name="Wuest F."/>
        </authorList>
    </citation>
    <scope>NUCLEOTIDE SEQUENCE [LARGE SCALE GENOMIC DNA]</scope>
    <source>
        <strain evidence="4">S2_012_000_R3_94</strain>
    </source>
</reference>
<evidence type="ECO:0000256" key="1">
    <source>
        <dbReference type="ARBA" id="ARBA00022490"/>
    </source>
</evidence>
<dbReference type="Proteomes" id="UP000315344">
    <property type="component" value="Unassembled WGS sequence"/>
</dbReference>
<dbReference type="PANTHER" id="PTHR30592:SF1">
    <property type="entry name" value="SULFUR CARRIER PROTEIN FDHD"/>
    <property type="match status" value="1"/>
</dbReference>
<proteinExistence type="inferred from homology"/>
<accession>A0A533I703</accession>
<dbReference type="Gene3D" id="3.10.20.10">
    <property type="match status" value="1"/>
</dbReference>
<keyword evidence="4" id="KW-0808">Transferase</keyword>
<comment type="caution">
    <text evidence="4">The sequence shown here is derived from an EMBL/GenBank/DDBJ whole genome shotgun (WGS) entry which is preliminary data.</text>
</comment>
<name>A0A533I703_PARDE</name>
<dbReference type="Pfam" id="PF02634">
    <property type="entry name" value="FdhD-NarQ"/>
    <property type="match status" value="1"/>
</dbReference>
<sequence length="266" mass="27209">MSSKTLSARRLADNAAISVTLAEEAAIAVTYDGTTQAVLMGTPADLEDFAYGFSHTEGIARADEIEAVAPERVTDGIDLRIWLKPQAGQRFIARRRRTVGPVGCGLCGVETLAAAMRNLDPVAGGAVIGADDVDKAVAAMDAGQVLRDMTGASHGAGFYVPGQGLVALREDVGRHNALDKLAGALIRSGQAGLIGRGAVVLTSRVSVDLVQKTATLGASILIALAAPTTAAVAAAEAAGIGLASRARSAARAEIHSRPDRFGLTTD</sequence>
<feature type="active site" description="Cysteine persulfide intermediate" evidence="3">
    <location>
        <position position="104"/>
    </location>
</feature>
<comment type="function">
    <text evidence="3">Required for formate dehydrogenase (FDH) activity. Acts as a sulfur carrier protein that transfers sulfur from IscS to the molybdenum cofactor prior to its insertion into FDH.</text>
</comment>
<evidence type="ECO:0000256" key="3">
    <source>
        <dbReference type="HAMAP-Rule" id="MF_00187"/>
    </source>
</evidence>
<evidence type="ECO:0000256" key="2">
    <source>
        <dbReference type="ARBA" id="ARBA00023150"/>
    </source>
</evidence>
<dbReference type="Gene3D" id="3.40.140.10">
    <property type="entry name" value="Cytidine Deaminase, domain 2"/>
    <property type="match status" value="1"/>
</dbReference>
<comment type="subcellular location">
    <subcellularLocation>
        <location evidence="3">Cytoplasm</location>
    </subcellularLocation>
</comment>
<dbReference type="NCBIfam" id="TIGR00129">
    <property type="entry name" value="fdhD_narQ"/>
    <property type="match status" value="1"/>
</dbReference>
<dbReference type="InterPro" id="IPR016193">
    <property type="entry name" value="Cytidine_deaminase-like"/>
</dbReference>
<dbReference type="GO" id="GO:0016783">
    <property type="term" value="F:sulfurtransferase activity"/>
    <property type="evidence" value="ECO:0007669"/>
    <property type="project" value="InterPro"/>
</dbReference>
<dbReference type="HAMAP" id="MF_00187">
    <property type="entry name" value="FdhD"/>
    <property type="match status" value="1"/>
</dbReference>
<gene>
    <name evidence="3 4" type="primary">fdhD</name>
    <name evidence="4" type="ORF">DI616_12165</name>
</gene>
<evidence type="ECO:0000313" key="5">
    <source>
        <dbReference type="Proteomes" id="UP000315344"/>
    </source>
</evidence>
<comment type="similarity">
    <text evidence="3">Belongs to the FdhD family.</text>
</comment>
<keyword evidence="1 3" id="KW-0963">Cytoplasm</keyword>
<dbReference type="SUPFAM" id="SSF53927">
    <property type="entry name" value="Cytidine deaminase-like"/>
    <property type="match status" value="1"/>
</dbReference>
<evidence type="ECO:0000313" key="4">
    <source>
        <dbReference type="EMBL" id="TKW66224.1"/>
    </source>
</evidence>
<dbReference type="PANTHER" id="PTHR30592">
    <property type="entry name" value="FORMATE DEHYDROGENASE"/>
    <property type="match status" value="1"/>
</dbReference>
<protein>
    <recommendedName>
        <fullName evidence="3">Sulfur carrier protein FdhD</fullName>
    </recommendedName>
</protein>
<dbReference type="GO" id="GO:0097163">
    <property type="term" value="F:sulfur carrier activity"/>
    <property type="evidence" value="ECO:0007669"/>
    <property type="project" value="UniProtKB-UniRule"/>
</dbReference>
<dbReference type="EMBL" id="VAFL01000008">
    <property type="protein sequence ID" value="TKW66224.1"/>
    <property type="molecule type" value="Genomic_DNA"/>
</dbReference>
<comment type="caution">
    <text evidence="3">Lacks conserved residue(s) required for the propagation of feature annotation.</text>
</comment>
<dbReference type="GO" id="GO:0006777">
    <property type="term" value="P:Mo-molybdopterin cofactor biosynthetic process"/>
    <property type="evidence" value="ECO:0007669"/>
    <property type="project" value="UniProtKB-UniRule"/>
</dbReference>
<organism evidence="4 5">
    <name type="scientific">Paracoccus denitrificans</name>
    <dbReference type="NCBI Taxonomy" id="266"/>
    <lineage>
        <taxon>Bacteria</taxon>
        <taxon>Pseudomonadati</taxon>
        <taxon>Pseudomonadota</taxon>
        <taxon>Alphaproteobacteria</taxon>
        <taxon>Rhodobacterales</taxon>
        <taxon>Paracoccaceae</taxon>
        <taxon>Paracoccus</taxon>
    </lineage>
</organism>
<keyword evidence="2 3" id="KW-0501">Molybdenum cofactor biosynthesis</keyword>
<dbReference type="AlphaFoldDB" id="A0A533I703"/>